<organism evidence="1">
    <name type="scientific">Streptomyces sp. R08</name>
    <dbReference type="NCBI Taxonomy" id="3238624"/>
    <lineage>
        <taxon>Bacteria</taxon>
        <taxon>Bacillati</taxon>
        <taxon>Actinomycetota</taxon>
        <taxon>Actinomycetes</taxon>
        <taxon>Kitasatosporales</taxon>
        <taxon>Streptomycetaceae</taxon>
        <taxon>Streptomyces</taxon>
    </lineage>
</organism>
<dbReference type="Gene3D" id="3.40.50.300">
    <property type="entry name" value="P-loop containing nucleotide triphosphate hydrolases"/>
    <property type="match status" value="1"/>
</dbReference>
<dbReference type="AlphaFoldDB" id="A0AB39MRG2"/>
<accession>A0AB39MRG2</accession>
<dbReference type="InterPro" id="IPR027417">
    <property type="entry name" value="P-loop_NTPase"/>
</dbReference>
<dbReference type="InterPro" id="IPR053137">
    <property type="entry name" value="NLR-like"/>
</dbReference>
<dbReference type="SMART" id="SM00028">
    <property type="entry name" value="TPR"/>
    <property type="match status" value="8"/>
</dbReference>
<name>A0AB39MRG2_9ACTN</name>
<dbReference type="RefSeq" id="WP_369192610.1">
    <property type="nucleotide sequence ID" value="NZ_CP163431.1"/>
</dbReference>
<dbReference type="EMBL" id="CP163431">
    <property type="protein sequence ID" value="XDQ07916.1"/>
    <property type="molecule type" value="Genomic_DNA"/>
</dbReference>
<gene>
    <name evidence="1" type="ORF">AB5J58_22880</name>
</gene>
<dbReference type="Pfam" id="PF13424">
    <property type="entry name" value="TPR_12"/>
    <property type="match status" value="3"/>
</dbReference>
<evidence type="ECO:0000313" key="1">
    <source>
        <dbReference type="EMBL" id="XDQ07916.1"/>
    </source>
</evidence>
<dbReference type="InterPro" id="IPR019734">
    <property type="entry name" value="TPR_rpt"/>
</dbReference>
<dbReference type="SUPFAM" id="SSF52540">
    <property type="entry name" value="P-loop containing nucleoside triphosphate hydrolases"/>
    <property type="match status" value="1"/>
</dbReference>
<reference evidence="1" key="1">
    <citation type="submission" date="2024-07" db="EMBL/GenBank/DDBJ databases">
        <authorList>
            <person name="Yu S.T."/>
        </authorList>
    </citation>
    <scope>NUCLEOTIDE SEQUENCE</scope>
    <source>
        <strain evidence="1">R08</strain>
    </source>
</reference>
<dbReference type="SUPFAM" id="SSF48452">
    <property type="entry name" value="TPR-like"/>
    <property type="match status" value="3"/>
</dbReference>
<dbReference type="Gene3D" id="1.25.40.10">
    <property type="entry name" value="Tetratricopeptide repeat domain"/>
    <property type="match status" value="3"/>
</dbReference>
<protein>
    <submittedName>
        <fullName evidence="1">Tetratricopeptide repeat protein</fullName>
    </submittedName>
</protein>
<dbReference type="PANTHER" id="PTHR46082:SF6">
    <property type="entry name" value="AAA+ ATPASE DOMAIN-CONTAINING PROTEIN-RELATED"/>
    <property type="match status" value="1"/>
</dbReference>
<sequence>MAPPLGLRDPQRPLRGRDALIGQVESALSVPGSPLVQVLCGMGGSGKTAIALELVHRRLGRGQQVWWVDARQDTTLEAGLRAVARQAGAPEEQVRAGDAADVLWSYLAHYERPWLLVVDNADEPALVDGPGRLREGTGWIRRPANSRGSVLVTTRDSAPQTWGGACTLHPVRPLVGDDVADAAQILRDHAGTMAGPPHDARCLAQRLGGLPLALRLAGTYLAEANTVPAAYREPGTPVDFGSYQVALDRGLEHVDQGNVIAQSWAMSVKLLDQRGLPLARPLLRLIATFADAPLPYTLVLTPQTLASAGELANLDGPGVWGLLSALAGLGLVDLSPATGSDALPTLRVHPLVRDASLDHAALGTAVTALHSAAFAAKTGGPEDQDYWDHWRLLQPHALDLFHRATATELPGQTIQDTANTARLTARYLRVRGHYDQARSELEAVLAHSRDSLGDTHPDTLTTRHELAVVLRDQRELDQARSEFEALLAHRRDSLGDTHPNTLTTRHELAVVLLNQRELDQARSEFEALLAHRRDSLGDTHPNTLTTRHCLALVLLNQRELDQARSEFEALLAHRRDRLGDTHPNTLTTRHCLALVLLNQRELDQARSEFEALLAHRRDSLGDTHPNTLTTRHCLAVVLLNQRELDQARSEFEAVLAHRRDRLGDTHPNTLNTRHELAVVLRDQRELDQARSEFEALLAHRRDSLGDTHPNTLTTRHELALVLRDQGELDQARSELEAVLAHLRDSLGDTHPNTLTTRHELALVLRDQGELDQARSEFEALLAHRRDSLGDTHPDTLTTRHNLAALQQLRAVD</sequence>
<dbReference type="PANTHER" id="PTHR46082">
    <property type="entry name" value="ATP/GTP-BINDING PROTEIN-RELATED"/>
    <property type="match status" value="1"/>
</dbReference>
<proteinExistence type="predicted"/>
<dbReference type="GO" id="GO:0043531">
    <property type="term" value="F:ADP binding"/>
    <property type="evidence" value="ECO:0007669"/>
    <property type="project" value="InterPro"/>
</dbReference>
<dbReference type="Pfam" id="PF13374">
    <property type="entry name" value="TPR_10"/>
    <property type="match status" value="3"/>
</dbReference>
<dbReference type="PRINTS" id="PR00364">
    <property type="entry name" value="DISEASERSIST"/>
</dbReference>
<dbReference type="InterPro" id="IPR011990">
    <property type="entry name" value="TPR-like_helical_dom_sf"/>
</dbReference>